<dbReference type="Proteomes" id="UP001501326">
    <property type="component" value="Unassembled WGS sequence"/>
</dbReference>
<protein>
    <submittedName>
        <fullName evidence="1">Uncharacterized protein</fullName>
    </submittedName>
</protein>
<dbReference type="EMBL" id="BAAARN010000003">
    <property type="protein sequence ID" value="GAA2737652.1"/>
    <property type="molecule type" value="Genomic_DNA"/>
</dbReference>
<organism evidence="1 2">
    <name type="scientific">Pedococcus aerophilus</name>
    <dbReference type="NCBI Taxonomy" id="436356"/>
    <lineage>
        <taxon>Bacteria</taxon>
        <taxon>Bacillati</taxon>
        <taxon>Actinomycetota</taxon>
        <taxon>Actinomycetes</taxon>
        <taxon>Micrococcales</taxon>
        <taxon>Intrasporangiaceae</taxon>
        <taxon>Pedococcus</taxon>
    </lineage>
</organism>
<proteinExistence type="predicted"/>
<gene>
    <name evidence="1" type="ORF">GCM10009867_25660</name>
</gene>
<evidence type="ECO:0000313" key="1">
    <source>
        <dbReference type="EMBL" id="GAA2737652.1"/>
    </source>
</evidence>
<accession>A0ABN3URZ0</accession>
<name>A0ABN3URZ0_9MICO</name>
<sequence length="77" mass="8485">MSMASVVIEEIDEPTSHAVVAAQLRGEAKVEGDHPDLVVSAIATELEGLGLEPDRTELERRYQIGQTKVPESLRQRM</sequence>
<comment type="caution">
    <text evidence="1">The sequence shown here is derived from an EMBL/GenBank/DDBJ whole genome shotgun (WGS) entry which is preliminary data.</text>
</comment>
<reference evidence="1 2" key="1">
    <citation type="journal article" date="2019" name="Int. J. Syst. Evol. Microbiol.">
        <title>The Global Catalogue of Microorganisms (GCM) 10K type strain sequencing project: providing services to taxonomists for standard genome sequencing and annotation.</title>
        <authorList>
            <consortium name="The Broad Institute Genomics Platform"/>
            <consortium name="The Broad Institute Genome Sequencing Center for Infectious Disease"/>
            <person name="Wu L."/>
            <person name="Ma J."/>
        </authorList>
    </citation>
    <scope>NUCLEOTIDE SEQUENCE [LARGE SCALE GENOMIC DNA]</scope>
    <source>
        <strain evidence="1 2">JCM 16378</strain>
    </source>
</reference>
<evidence type="ECO:0000313" key="2">
    <source>
        <dbReference type="Proteomes" id="UP001501326"/>
    </source>
</evidence>
<keyword evidence="2" id="KW-1185">Reference proteome</keyword>